<sequence length="74" mass="8317">MYQRALAGKEKALGPDHTSTLDTVNSPGLLYSDQGKLKEADEIYEGELPDSQEVEKSNANKGRRAIEKIKRWLK</sequence>
<reference evidence="2" key="1">
    <citation type="submission" date="2022-12" db="EMBL/GenBank/DDBJ databases">
        <authorList>
            <person name="Petersen C."/>
        </authorList>
    </citation>
    <scope>NUCLEOTIDE SEQUENCE</scope>
    <source>
        <strain evidence="2">IBT 21472</strain>
    </source>
</reference>
<dbReference type="InterPro" id="IPR011990">
    <property type="entry name" value="TPR-like_helical_dom_sf"/>
</dbReference>
<evidence type="ECO:0000313" key="2">
    <source>
        <dbReference type="EMBL" id="KAJ5307874.1"/>
    </source>
</evidence>
<reference evidence="2" key="2">
    <citation type="journal article" date="2023" name="IMA Fungus">
        <title>Comparative genomic study of the Penicillium genus elucidates a diverse pangenome and 15 lateral gene transfer events.</title>
        <authorList>
            <person name="Petersen C."/>
            <person name="Sorensen T."/>
            <person name="Nielsen M.R."/>
            <person name="Sondergaard T.E."/>
            <person name="Sorensen J.L."/>
            <person name="Fitzpatrick D.A."/>
            <person name="Frisvad J.C."/>
            <person name="Nielsen K.L."/>
        </authorList>
    </citation>
    <scope>NUCLEOTIDE SEQUENCE</scope>
    <source>
        <strain evidence="2">IBT 21472</strain>
    </source>
</reference>
<dbReference type="Gene3D" id="1.25.40.10">
    <property type="entry name" value="Tetratricopeptide repeat domain"/>
    <property type="match status" value="1"/>
</dbReference>
<dbReference type="Proteomes" id="UP001147746">
    <property type="component" value="Unassembled WGS sequence"/>
</dbReference>
<organism evidence="2 3">
    <name type="scientific">Penicillium atrosanguineum</name>
    <dbReference type="NCBI Taxonomy" id="1132637"/>
    <lineage>
        <taxon>Eukaryota</taxon>
        <taxon>Fungi</taxon>
        <taxon>Dikarya</taxon>
        <taxon>Ascomycota</taxon>
        <taxon>Pezizomycotina</taxon>
        <taxon>Eurotiomycetes</taxon>
        <taxon>Eurotiomycetidae</taxon>
        <taxon>Eurotiales</taxon>
        <taxon>Aspergillaceae</taxon>
        <taxon>Penicillium</taxon>
    </lineage>
</organism>
<gene>
    <name evidence="2" type="ORF">N7476_008530</name>
</gene>
<accession>A0A9W9GYG6</accession>
<feature type="region of interest" description="Disordered" evidence="1">
    <location>
        <begin position="1"/>
        <end position="29"/>
    </location>
</feature>
<evidence type="ECO:0000313" key="3">
    <source>
        <dbReference type="Proteomes" id="UP001147746"/>
    </source>
</evidence>
<feature type="compositionally biased region" description="Polar residues" evidence="1">
    <location>
        <begin position="17"/>
        <end position="26"/>
    </location>
</feature>
<name>A0A9W9GYG6_9EURO</name>
<comment type="caution">
    <text evidence="2">The sequence shown here is derived from an EMBL/GenBank/DDBJ whole genome shotgun (WGS) entry which is preliminary data.</text>
</comment>
<protein>
    <submittedName>
        <fullName evidence="2">Uncharacterized protein</fullName>
    </submittedName>
</protein>
<evidence type="ECO:0000256" key="1">
    <source>
        <dbReference type="SAM" id="MobiDB-lite"/>
    </source>
</evidence>
<dbReference type="EMBL" id="JAPZBO010000008">
    <property type="protein sequence ID" value="KAJ5307874.1"/>
    <property type="molecule type" value="Genomic_DNA"/>
</dbReference>
<keyword evidence="3" id="KW-1185">Reference proteome</keyword>
<dbReference type="AlphaFoldDB" id="A0A9W9GYG6"/>
<proteinExistence type="predicted"/>
<dbReference type="OrthoDB" id="1658288at2759"/>